<gene>
    <name evidence="4" type="primary">mutL</name>
    <name evidence="7" type="ORF">SAMN05660472_01421</name>
</gene>
<dbReference type="Proteomes" id="UP000198718">
    <property type="component" value="Unassembled WGS sequence"/>
</dbReference>
<dbReference type="PROSITE" id="PS00058">
    <property type="entry name" value="DNA_MISMATCH_REPAIR_1"/>
    <property type="match status" value="1"/>
</dbReference>
<evidence type="ECO:0000259" key="6">
    <source>
        <dbReference type="SMART" id="SM01340"/>
    </source>
</evidence>
<dbReference type="InterPro" id="IPR036890">
    <property type="entry name" value="HATPase_C_sf"/>
</dbReference>
<dbReference type="SUPFAM" id="SSF55874">
    <property type="entry name" value="ATPase domain of HSP90 chaperone/DNA topoisomerase II/histidine kinase"/>
    <property type="match status" value="1"/>
</dbReference>
<dbReference type="GO" id="GO:0030983">
    <property type="term" value="F:mismatched DNA binding"/>
    <property type="evidence" value="ECO:0007669"/>
    <property type="project" value="InterPro"/>
</dbReference>
<dbReference type="InterPro" id="IPR013507">
    <property type="entry name" value="DNA_mismatch_S5_2-like"/>
</dbReference>
<protein>
    <recommendedName>
        <fullName evidence="4">DNA mismatch repair protein MutL</fullName>
    </recommendedName>
</protein>
<dbReference type="InterPro" id="IPR038973">
    <property type="entry name" value="MutL/Mlh/Pms-like"/>
</dbReference>
<dbReference type="STRING" id="393762.SAMN05660472_01421"/>
<dbReference type="GO" id="GO:0016887">
    <property type="term" value="F:ATP hydrolysis activity"/>
    <property type="evidence" value="ECO:0007669"/>
    <property type="project" value="InterPro"/>
</dbReference>
<keyword evidence="8" id="KW-1185">Reference proteome</keyword>
<feature type="domain" description="MutL C-terminal dimerisation" evidence="5">
    <location>
        <begin position="431"/>
        <end position="571"/>
    </location>
</feature>
<dbReference type="InterPro" id="IPR042121">
    <property type="entry name" value="MutL_C_regsub"/>
</dbReference>
<dbReference type="Gene3D" id="3.30.230.10">
    <property type="match status" value="1"/>
</dbReference>
<dbReference type="NCBIfam" id="TIGR00585">
    <property type="entry name" value="mutl"/>
    <property type="match status" value="1"/>
</dbReference>
<dbReference type="GO" id="GO:0005524">
    <property type="term" value="F:ATP binding"/>
    <property type="evidence" value="ECO:0007669"/>
    <property type="project" value="InterPro"/>
</dbReference>
<dbReference type="HAMAP" id="MF_00149">
    <property type="entry name" value="DNA_mis_repair"/>
    <property type="match status" value="1"/>
</dbReference>
<keyword evidence="2 4" id="KW-0227">DNA damage</keyword>
<comment type="similarity">
    <text evidence="1 4">Belongs to the DNA mismatch repair MutL/HexB family.</text>
</comment>
<dbReference type="InterPro" id="IPR042120">
    <property type="entry name" value="MutL_C_dimsub"/>
</dbReference>
<dbReference type="SMART" id="SM01340">
    <property type="entry name" value="DNA_mis_repair"/>
    <property type="match status" value="1"/>
</dbReference>
<organism evidence="7 8">
    <name type="scientific">Natronincola ferrireducens</name>
    <dbReference type="NCBI Taxonomy" id="393762"/>
    <lineage>
        <taxon>Bacteria</taxon>
        <taxon>Bacillati</taxon>
        <taxon>Bacillota</taxon>
        <taxon>Clostridia</taxon>
        <taxon>Peptostreptococcales</taxon>
        <taxon>Natronincolaceae</taxon>
        <taxon>Natronincola</taxon>
    </lineage>
</organism>
<dbReference type="GO" id="GO:0032300">
    <property type="term" value="C:mismatch repair complex"/>
    <property type="evidence" value="ECO:0007669"/>
    <property type="project" value="InterPro"/>
</dbReference>
<dbReference type="SUPFAM" id="SSF118116">
    <property type="entry name" value="DNA mismatch repair protein MutL"/>
    <property type="match status" value="1"/>
</dbReference>
<evidence type="ECO:0000256" key="4">
    <source>
        <dbReference type="HAMAP-Rule" id="MF_00149"/>
    </source>
</evidence>
<reference evidence="7 8" key="1">
    <citation type="submission" date="2016-10" db="EMBL/GenBank/DDBJ databases">
        <authorList>
            <person name="de Groot N.N."/>
        </authorList>
    </citation>
    <scope>NUCLEOTIDE SEQUENCE [LARGE SCALE GENOMIC DNA]</scope>
    <source>
        <strain evidence="7 8">DSM 18346</strain>
    </source>
</reference>
<keyword evidence="3 4" id="KW-0234">DNA repair</keyword>
<dbReference type="Pfam" id="PF01119">
    <property type="entry name" value="DNA_mis_repair"/>
    <property type="match status" value="1"/>
</dbReference>
<evidence type="ECO:0000256" key="1">
    <source>
        <dbReference type="ARBA" id="ARBA00006082"/>
    </source>
</evidence>
<dbReference type="Gene3D" id="3.30.565.10">
    <property type="entry name" value="Histidine kinase-like ATPase, C-terminal domain"/>
    <property type="match status" value="1"/>
</dbReference>
<dbReference type="SUPFAM" id="SSF54211">
    <property type="entry name" value="Ribosomal protein S5 domain 2-like"/>
    <property type="match status" value="1"/>
</dbReference>
<dbReference type="InterPro" id="IPR002099">
    <property type="entry name" value="MutL/Mlh/PMS"/>
</dbReference>
<dbReference type="InterPro" id="IPR014790">
    <property type="entry name" value="MutL_C"/>
</dbReference>
<comment type="function">
    <text evidence="4">This protein is involved in the repair of mismatches in DNA. It is required for dam-dependent methyl-directed DNA mismatch repair. May act as a 'molecular matchmaker', a protein that promotes the formation of a stable complex between two or more DNA-binding proteins in an ATP-dependent manner without itself being part of a final effector complex.</text>
</comment>
<dbReference type="GO" id="GO:0006298">
    <property type="term" value="P:mismatch repair"/>
    <property type="evidence" value="ECO:0007669"/>
    <property type="project" value="UniProtKB-UniRule"/>
</dbReference>
<feature type="domain" description="DNA mismatch repair protein S5" evidence="6">
    <location>
        <begin position="210"/>
        <end position="328"/>
    </location>
</feature>
<dbReference type="Pfam" id="PF08676">
    <property type="entry name" value="MutL_C"/>
    <property type="match status" value="1"/>
</dbReference>
<dbReference type="Pfam" id="PF13589">
    <property type="entry name" value="HATPase_c_3"/>
    <property type="match status" value="1"/>
</dbReference>
<sequence>MINKIKMLNDLTINKIAAGEVVEAPYSVIKELTENAIDANSTNITVEIKEGGQKLIRVSDNGDGIYEEDVEAAFMRHATSKIIDLEDLNTILTLGFRGEALASIASVSQIEITTKPRNQSYGIYLEIEGGVVINKKQVGCSNGTTITVKNLFFNTPARFKFMKSPQAEATKISELITRLALSQAKIGFKYINNNNIMFTTSGDGHLKEAILSILDKDLFKSLIPIHNQKEPIKLQGYIGQPTYARGNRNYEIVFVNGRYIKSKLVYKAIEDGYKEKLPINKFPVCIMNIEISPQLIDVNIHPMKTEIKFHNQQMVYDLIYNTIRNTLVENTTVPFFSLSNRDKKNHHNPVNMPFSPNLQENKSTYNTHNNNEFTNKTESNQLFFEGYREQIDNNIFINNDMSENVIINEDHIQTEVTQENFLSSLLYNHKVIGQLFNTYIIVEKDCSMILIDQHAAHERIVYNQMLQDFKNNKVVTQRLLTPKVLELSPEDFLLAMENVNKFNSLGFGIEVFGHNTIIIREVPLIMGTPRNFDFFIDILDDFKNEKNHESYFYEKIIRKSCREAIKAMDKLNLQEINALIKDLCKVQPPLTCPHGRPIVLALSKYEIEKNFKRVQ</sequence>
<evidence type="ECO:0000256" key="2">
    <source>
        <dbReference type="ARBA" id="ARBA00022763"/>
    </source>
</evidence>
<evidence type="ECO:0000256" key="3">
    <source>
        <dbReference type="ARBA" id="ARBA00023204"/>
    </source>
</evidence>
<dbReference type="GO" id="GO:0140664">
    <property type="term" value="F:ATP-dependent DNA damage sensor activity"/>
    <property type="evidence" value="ECO:0007669"/>
    <property type="project" value="InterPro"/>
</dbReference>
<dbReference type="EMBL" id="FNFP01000002">
    <property type="protein sequence ID" value="SDK49118.1"/>
    <property type="molecule type" value="Genomic_DNA"/>
</dbReference>
<dbReference type="CDD" id="cd16926">
    <property type="entry name" value="HATPase_MutL-MLH-PMS-like"/>
    <property type="match status" value="1"/>
</dbReference>
<dbReference type="Gene3D" id="3.30.1540.20">
    <property type="entry name" value="MutL, C-terminal domain, dimerisation subdomain"/>
    <property type="match status" value="1"/>
</dbReference>
<dbReference type="SMART" id="SM00853">
    <property type="entry name" value="MutL_C"/>
    <property type="match status" value="1"/>
</dbReference>
<dbReference type="PANTHER" id="PTHR10073:SF12">
    <property type="entry name" value="DNA MISMATCH REPAIR PROTEIN MLH1"/>
    <property type="match status" value="1"/>
</dbReference>
<evidence type="ECO:0000313" key="7">
    <source>
        <dbReference type="EMBL" id="SDK49118.1"/>
    </source>
</evidence>
<dbReference type="RefSeq" id="WP_090552678.1">
    <property type="nucleotide sequence ID" value="NZ_FNFP01000002.1"/>
</dbReference>
<name>A0A1G9CBR2_9FIRM</name>
<dbReference type="CDD" id="cd00782">
    <property type="entry name" value="MutL_Trans"/>
    <property type="match status" value="1"/>
</dbReference>
<accession>A0A1G9CBR2</accession>
<dbReference type="FunFam" id="3.30.565.10:FF:000003">
    <property type="entry name" value="DNA mismatch repair endonuclease MutL"/>
    <property type="match status" value="1"/>
</dbReference>
<dbReference type="OrthoDB" id="9763467at2"/>
<dbReference type="InterPro" id="IPR020667">
    <property type="entry name" value="DNA_mismatch_repair_MutL"/>
</dbReference>
<dbReference type="InterPro" id="IPR020568">
    <property type="entry name" value="Ribosomal_Su5_D2-typ_SF"/>
</dbReference>
<dbReference type="Gene3D" id="3.30.1370.100">
    <property type="entry name" value="MutL, C-terminal domain, regulatory subdomain"/>
    <property type="match status" value="1"/>
</dbReference>
<evidence type="ECO:0000259" key="5">
    <source>
        <dbReference type="SMART" id="SM00853"/>
    </source>
</evidence>
<proteinExistence type="inferred from homology"/>
<dbReference type="PANTHER" id="PTHR10073">
    <property type="entry name" value="DNA MISMATCH REPAIR PROTEIN MLH, PMS, MUTL"/>
    <property type="match status" value="1"/>
</dbReference>
<dbReference type="InterPro" id="IPR037198">
    <property type="entry name" value="MutL_C_sf"/>
</dbReference>
<dbReference type="InterPro" id="IPR014721">
    <property type="entry name" value="Ribsml_uS5_D2-typ_fold_subgr"/>
</dbReference>
<evidence type="ECO:0000313" key="8">
    <source>
        <dbReference type="Proteomes" id="UP000198718"/>
    </source>
</evidence>
<dbReference type="InterPro" id="IPR014762">
    <property type="entry name" value="DNA_mismatch_repair_CS"/>
</dbReference>
<dbReference type="AlphaFoldDB" id="A0A1G9CBR2"/>